<protein>
    <submittedName>
        <fullName evidence="1">Uncharacterized protein</fullName>
    </submittedName>
</protein>
<proteinExistence type="predicted"/>
<dbReference type="EMBL" id="CP109491">
    <property type="protein sequence ID" value="WUX39524.1"/>
    <property type="molecule type" value="Genomic_DNA"/>
</dbReference>
<sequence length="130" mass="14720">MKIAGFFEELWPQSFGTATGSVRDYIAPNRLEDAKGVTEYLLAGHELFSVMGSSEDALGSGKTVLGGDSIYSDGDWIWRGDLWFYVWHHNVRLPDEFLARVRENKYLMPAEKEPELTKIAQKVQDNFMAG</sequence>
<dbReference type="Proteomes" id="UP001431926">
    <property type="component" value="Chromosome"/>
</dbReference>
<gene>
    <name evidence="1" type="ORF">OG367_26410</name>
</gene>
<accession>A0ABZ1ZLA8</accession>
<evidence type="ECO:0000313" key="2">
    <source>
        <dbReference type="Proteomes" id="UP001431926"/>
    </source>
</evidence>
<reference evidence="1" key="1">
    <citation type="submission" date="2022-10" db="EMBL/GenBank/DDBJ databases">
        <title>The complete genomes of actinobacterial strains from the NBC collection.</title>
        <authorList>
            <person name="Joergensen T.S."/>
            <person name="Alvarez Arevalo M."/>
            <person name="Sterndorff E.B."/>
            <person name="Faurdal D."/>
            <person name="Vuksanovic O."/>
            <person name="Mourched A.-S."/>
            <person name="Charusanti P."/>
            <person name="Shaw S."/>
            <person name="Blin K."/>
            <person name="Weber T."/>
        </authorList>
    </citation>
    <scope>NUCLEOTIDE SEQUENCE</scope>
    <source>
        <strain evidence="1">NBC_01436</strain>
    </source>
</reference>
<organism evidence="1 2">
    <name type="scientific">Streptomyces anulatus</name>
    <name type="common">Streptomyces chrysomallus</name>
    <dbReference type="NCBI Taxonomy" id="1892"/>
    <lineage>
        <taxon>Bacteria</taxon>
        <taxon>Bacillati</taxon>
        <taxon>Actinomycetota</taxon>
        <taxon>Actinomycetes</taxon>
        <taxon>Kitasatosporales</taxon>
        <taxon>Streptomycetaceae</taxon>
        <taxon>Streptomyces</taxon>
    </lineage>
</organism>
<keyword evidence="2" id="KW-1185">Reference proteome</keyword>
<evidence type="ECO:0000313" key="1">
    <source>
        <dbReference type="EMBL" id="WUX39524.1"/>
    </source>
</evidence>
<dbReference type="RefSeq" id="WP_329357762.1">
    <property type="nucleotide sequence ID" value="NZ_CP109490.1"/>
</dbReference>
<name>A0ABZ1ZLA8_STRAQ</name>